<evidence type="ECO:0000313" key="2">
    <source>
        <dbReference type="Proteomes" id="UP001143910"/>
    </source>
</evidence>
<reference evidence="1" key="1">
    <citation type="submission" date="2022-08" db="EMBL/GenBank/DDBJ databases">
        <title>Genome Sequence of Lecanicillium fungicola.</title>
        <authorList>
            <person name="Buettner E."/>
        </authorList>
    </citation>
    <scope>NUCLEOTIDE SEQUENCE</scope>
    <source>
        <strain evidence="1">Babe33</strain>
    </source>
</reference>
<gene>
    <name evidence="1" type="ORF">NQ176_g1733</name>
</gene>
<dbReference type="EMBL" id="JANJQO010000104">
    <property type="protein sequence ID" value="KAJ2981912.1"/>
    <property type="molecule type" value="Genomic_DNA"/>
</dbReference>
<name>A0ACC1NRJ4_9HYPO</name>
<organism evidence="1 2">
    <name type="scientific">Zarea fungicola</name>
    <dbReference type="NCBI Taxonomy" id="93591"/>
    <lineage>
        <taxon>Eukaryota</taxon>
        <taxon>Fungi</taxon>
        <taxon>Dikarya</taxon>
        <taxon>Ascomycota</taxon>
        <taxon>Pezizomycotina</taxon>
        <taxon>Sordariomycetes</taxon>
        <taxon>Hypocreomycetidae</taxon>
        <taxon>Hypocreales</taxon>
        <taxon>Cordycipitaceae</taxon>
        <taxon>Zarea</taxon>
    </lineage>
</organism>
<keyword evidence="2" id="KW-1185">Reference proteome</keyword>
<sequence length="748" mass="83163">MEQAIDEAVTTPATPNQPWVAKRRKLRKGTRSCWECKHRKTSCVFASPHDSSCKGCQRRRLPCISQEVPEDEAITTIGGHRSINARLTRVEDFMRDVVANPQAVFMRETWPGLRPSNPNNIKAPSNSADSSPSSLLPPAYTERLLEEPVASDSSTSLRDWQAVTNLHRLPDPPRLRLSTPEANSQRNLLAAFPCAEDAQILLKEGASPSFYTHLICTQPHSRLAHELVAKKTPPALKFPTSDTHPVIVATLMLTFAITLQSPSANKLHDLSESHDALIQRLTAAASTWVTTKSEMQGTLDSLLCVMLEVVVETNRGNLRRAWAVNRHAMTMAQLMGLQRSPIPPQEHIDAPLGVSPESMWFRIVYIDRYLSVLLNLPQGTPVNTMAFTMFSLDEPPLGRFERLLTVAASRIIERNQRYTEMSKSVTRSIDEELLQASNSMPLSFWRPVDFHGLVPGSSDALLETLRVSAHVYYYGLLLQLHLPYLFHGKASEEEDAYSRMTCVSAAREILTRFNSHRAFNLISSCSRPVDFFALLASITVMLAHIDGHHYCRSRNILAHQRQSDLGLLEQALERMDLLSNINKDMIGEKSASVIRRLLSIEAEAARGIDYITTAIPANDMQDAGEIGIGSFHLQIPYLGAIRISCRATIAKPPWGVDAHPPPLDRASSMDLSDGSQFTPEPAQGETRSNIQILNQTRTGPNSSMPQLSLSATEVEFPGITANIDDWTFQGIDMAFFDSLLGENTDLHN</sequence>
<accession>A0ACC1NRJ4</accession>
<dbReference type="Proteomes" id="UP001143910">
    <property type="component" value="Unassembled WGS sequence"/>
</dbReference>
<protein>
    <submittedName>
        <fullName evidence="1">Uncharacterized protein</fullName>
    </submittedName>
</protein>
<comment type="caution">
    <text evidence="1">The sequence shown here is derived from an EMBL/GenBank/DDBJ whole genome shotgun (WGS) entry which is preliminary data.</text>
</comment>
<proteinExistence type="predicted"/>
<evidence type="ECO:0000313" key="1">
    <source>
        <dbReference type="EMBL" id="KAJ2981912.1"/>
    </source>
</evidence>